<protein>
    <submittedName>
        <fullName evidence="1">Uncharacterized protein</fullName>
    </submittedName>
</protein>
<proteinExistence type="predicted"/>
<name>A0A8S5U0J3_9CAUD</name>
<organism evidence="1">
    <name type="scientific">Siphoviridae sp. ctNEy24</name>
    <dbReference type="NCBI Taxonomy" id="2825466"/>
    <lineage>
        <taxon>Viruses</taxon>
        <taxon>Duplodnaviria</taxon>
        <taxon>Heunggongvirae</taxon>
        <taxon>Uroviricota</taxon>
        <taxon>Caudoviricetes</taxon>
    </lineage>
</organism>
<dbReference type="EMBL" id="BK015974">
    <property type="protein sequence ID" value="DAF87984.1"/>
    <property type="molecule type" value="Genomic_DNA"/>
</dbReference>
<reference evidence="1" key="1">
    <citation type="journal article" date="2021" name="Proc. Natl. Acad. Sci. U.S.A.">
        <title>A Catalog of Tens of Thousands of Viruses from Human Metagenomes Reveals Hidden Associations with Chronic Diseases.</title>
        <authorList>
            <person name="Tisza M.J."/>
            <person name="Buck C.B."/>
        </authorList>
    </citation>
    <scope>NUCLEOTIDE SEQUENCE</scope>
    <source>
        <strain evidence="1">CtNEy24</strain>
    </source>
</reference>
<evidence type="ECO:0000313" key="1">
    <source>
        <dbReference type="EMBL" id="DAF87984.1"/>
    </source>
</evidence>
<sequence length="64" mass="7112">MMLLLTLSANSILRTKAKSSLSFLTSGRRLSARIMIMFPLAKARLCITDRLALLPVSLLLLPRL</sequence>
<accession>A0A8S5U0J3</accession>